<keyword evidence="1" id="KW-0732">Signal</keyword>
<keyword evidence="3" id="KW-1185">Reference proteome</keyword>
<evidence type="ECO:0000313" key="3">
    <source>
        <dbReference type="Proteomes" id="UP000652219"/>
    </source>
</evidence>
<evidence type="ECO:0000313" key="2">
    <source>
        <dbReference type="EMBL" id="KAF6789680.1"/>
    </source>
</evidence>
<dbReference type="AlphaFoldDB" id="A0A8H6IPY3"/>
<evidence type="ECO:0000256" key="1">
    <source>
        <dbReference type="SAM" id="SignalP"/>
    </source>
</evidence>
<comment type="caution">
    <text evidence="2">The sequence shown here is derived from an EMBL/GenBank/DDBJ whole genome shotgun (WGS) entry which is preliminary data.</text>
</comment>
<dbReference type="Proteomes" id="UP000652219">
    <property type="component" value="Unassembled WGS sequence"/>
</dbReference>
<organism evidence="2 3">
    <name type="scientific">Colletotrichum sojae</name>
    <dbReference type="NCBI Taxonomy" id="2175907"/>
    <lineage>
        <taxon>Eukaryota</taxon>
        <taxon>Fungi</taxon>
        <taxon>Dikarya</taxon>
        <taxon>Ascomycota</taxon>
        <taxon>Pezizomycotina</taxon>
        <taxon>Sordariomycetes</taxon>
        <taxon>Hypocreomycetidae</taxon>
        <taxon>Glomerellales</taxon>
        <taxon>Glomerellaceae</taxon>
        <taxon>Colletotrichum</taxon>
        <taxon>Colletotrichum orchidearum species complex</taxon>
    </lineage>
</organism>
<reference evidence="2 3" key="1">
    <citation type="journal article" date="2020" name="Phytopathology">
        <title>Genome Sequence Resources of Colletotrichum truncatum, C. plurivorum, C. musicola, and C. sojae: Four Species Pathogenic to Soybean (Glycine max).</title>
        <authorList>
            <person name="Rogerio F."/>
            <person name="Boufleur T.R."/>
            <person name="Ciampi-Guillardi M."/>
            <person name="Sukno S.A."/>
            <person name="Thon M.R."/>
            <person name="Massola Junior N.S."/>
            <person name="Baroncelli R."/>
        </authorList>
    </citation>
    <scope>NUCLEOTIDE SEQUENCE [LARGE SCALE GENOMIC DNA]</scope>
    <source>
        <strain evidence="2 3">LFN0009</strain>
    </source>
</reference>
<feature type="signal peptide" evidence="1">
    <location>
        <begin position="1"/>
        <end position="18"/>
    </location>
</feature>
<dbReference type="EMBL" id="WIGN01000524">
    <property type="protein sequence ID" value="KAF6789680.1"/>
    <property type="molecule type" value="Genomic_DNA"/>
</dbReference>
<gene>
    <name evidence="2" type="ORF">CSOJ01_14736</name>
</gene>
<name>A0A8H6IPY3_9PEZI</name>
<evidence type="ECO:0008006" key="4">
    <source>
        <dbReference type="Google" id="ProtNLM"/>
    </source>
</evidence>
<sequence length="78" mass="8286">MILIAACSSLICLPIVRSSPFSPSSTGFARSLARVAARVVVACRPLPAVSVARSIAFFGHLLEHLVQSSFCGWFSHPS</sequence>
<feature type="chain" id="PRO_5034867463" description="Secreted protein" evidence="1">
    <location>
        <begin position="19"/>
        <end position="78"/>
    </location>
</feature>
<protein>
    <recommendedName>
        <fullName evidence="4">Secreted protein</fullName>
    </recommendedName>
</protein>
<accession>A0A8H6IPY3</accession>
<proteinExistence type="predicted"/>